<feature type="compositionally biased region" description="Polar residues" evidence="6">
    <location>
        <begin position="1"/>
        <end position="20"/>
    </location>
</feature>
<feature type="transmembrane region" description="Helical" evidence="7">
    <location>
        <begin position="558"/>
        <end position="578"/>
    </location>
</feature>
<dbReference type="GO" id="GO:0005886">
    <property type="term" value="C:plasma membrane"/>
    <property type="evidence" value="ECO:0007669"/>
    <property type="project" value="TreeGrafter"/>
</dbReference>
<evidence type="ECO:0000256" key="1">
    <source>
        <dbReference type="ARBA" id="ARBA00004141"/>
    </source>
</evidence>
<evidence type="ECO:0000256" key="6">
    <source>
        <dbReference type="SAM" id="MobiDB-lite"/>
    </source>
</evidence>
<keyword evidence="5 7" id="KW-0472">Membrane</keyword>
<dbReference type="PANTHER" id="PTHR23502:SF31">
    <property type="entry name" value="POLYAMINE TRANSPORTER 1"/>
    <property type="match status" value="1"/>
</dbReference>
<comment type="subcellular location">
    <subcellularLocation>
        <location evidence="1">Membrane</location>
        <topology evidence="1">Multi-pass membrane protein</topology>
    </subcellularLocation>
</comment>
<organism evidence="9 10">
    <name type="scientific">Cyberlindnera jadinii (strain ATCC 18201 / CBS 1600 / BCRC 20928 / JCM 3617 / NBRC 0987 / NRRL Y-1542)</name>
    <name type="common">Torula yeast</name>
    <name type="synonym">Candida utilis</name>
    <dbReference type="NCBI Taxonomy" id="983966"/>
    <lineage>
        <taxon>Eukaryota</taxon>
        <taxon>Fungi</taxon>
        <taxon>Dikarya</taxon>
        <taxon>Ascomycota</taxon>
        <taxon>Saccharomycotina</taxon>
        <taxon>Saccharomycetes</taxon>
        <taxon>Phaffomycetales</taxon>
        <taxon>Phaffomycetaceae</taxon>
        <taxon>Cyberlindnera</taxon>
    </lineage>
</organism>
<dbReference type="SUPFAM" id="SSF103473">
    <property type="entry name" value="MFS general substrate transporter"/>
    <property type="match status" value="1"/>
</dbReference>
<feature type="transmembrane region" description="Helical" evidence="7">
    <location>
        <begin position="249"/>
        <end position="270"/>
    </location>
</feature>
<dbReference type="InterPro" id="IPR036259">
    <property type="entry name" value="MFS_trans_sf"/>
</dbReference>
<feature type="transmembrane region" description="Helical" evidence="7">
    <location>
        <begin position="423"/>
        <end position="442"/>
    </location>
</feature>
<feature type="transmembrane region" description="Helical" evidence="7">
    <location>
        <begin position="384"/>
        <end position="403"/>
    </location>
</feature>
<feature type="transmembrane region" description="Helical" evidence="7">
    <location>
        <begin position="183"/>
        <end position="207"/>
    </location>
</feature>
<name>A0A0H5C038_CYBJN</name>
<evidence type="ECO:0000259" key="8">
    <source>
        <dbReference type="PROSITE" id="PS50850"/>
    </source>
</evidence>
<feature type="transmembrane region" description="Helical" evidence="7">
    <location>
        <begin position="151"/>
        <end position="171"/>
    </location>
</feature>
<feature type="transmembrane region" description="Helical" evidence="7">
    <location>
        <begin position="277"/>
        <end position="304"/>
    </location>
</feature>
<feature type="region of interest" description="Disordered" evidence="6">
    <location>
        <begin position="1"/>
        <end position="61"/>
    </location>
</feature>
<feature type="region of interest" description="Disordered" evidence="6">
    <location>
        <begin position="98"/>
        <end position="121"/>
    </location>
</feature>
<dbReference type="InterPro" id="IPR020846">
    <property type="entry name" value="MFS_dom"/>
</dbReference>
<dbReference type="PANTHER" id="PTHR23502">
    <property type="entry name" value="MAJOR FACILITATOR SUPERFAMILY"/>
    <property type="match status" value="1"/>
</dbReference>
<evidence type="ECO:0000256" key="2">
    <source>
        <dbReference type="ARBA" id="ARBA00022448"/>
    </source>
</evidence>
<feature type="transmembrane region" description="Helical" evidence="7">
    <location>
        <begin position="219"/>
        <end position="237"/>
    </location>
</feature>
<feature type="domain" description="Major facilitator superfamily (MFS) profile" evidence="8">
    <location>
        <begin position="151"/>
        <end position="594"/>
    </location>
</feature>
<feature type="compositionally biased region" description="Low complexity" evidence="6">
    <location>
        <begin position="28"/>
        <end position="46"/>
    </location>
</feature>
<dbReference type="FunFam" id="1.20.1250.20:FF:000011">
    <property type="entry name" value="MFS multidrug transporter, putative"/>
    <property type="match status" value="1"/>
</dbReference>
<dbReference type="EMBL" id="CDQK01000001">
    <property type="protein sequence ID" value="CEP21135.1"/>
    <property type="molecule type" value="Genomic_DNA"/>
</dbReference>
<evidence type="ECO:0000256" key="5">
    <source>
        <dbReference type="ARBA" id="ARBA00023136"/>
    </source>
</evidence>
<dbReference type="InterPro" id="IPR011701">
    <property type="entry name" value="MFS"/>
</dbReference>
<evidence type="ECO:0000313" key="9">
    <source>
        <dbReference type="EMBL" id="CEP21135.1"/>
    </source>
</evidence>
<evidence type="ECO:0000313" key="10">
    <source>
        <dbReference type="Proteomes" id="UP000038830"/>
    </source>
</evidence>
<keyword evidence="2" id="KW-0813">Transport</keyword>
<protein>
    <submittedName>
        <fullName evidence="9">FLU1 protein</fullName>
    </submittedName>
</protein>
<feature type="transmembrane region" description="Helical" evidence="7">
    <location>
        <begin position="492"/>
        <end position="510"/>
    </location>
</feature>
<keyword evidence="4 7" id="KW-1133">Transmembrane helix</keyword>
<feature type="transmembrane region" description="Helical" evidence="7">
    <location>
        <begin position="310"/>
        <end position="328"/>
    </location>
</feature>
<dbReference type="CDD" id="cd17323">
    <property type="entry name" value="MFS_Tpo1_MDR_like"/>
    <property type="match status" value="1"/>
</dbReference>
<feature type="transmembrane region" description="Helical" evidence="7">
    <location>
        <begin position="463"/>
        <end position="480"/>
    </location>
</feature>
<dbReference type="AlphaFoldDB" id="A0A0H5C038"/>
<proteinExistence type="predicted"/>
<dbReference type="PROSITE" id="PS50850">
    <property type="entry name" value="MFS"/>
    <property type="match status" value="1"/>
</dbReference>
<evidence type="ECO:0000256" key="7">
    <source>
        <dbReference type="SAM" id="Phobius"/>
    </source>
</evidence>
<dbReference type="Gene3D" id="1.20.1250.20">
    <property type="entry name" value="MFS general substrate transporter like domains"/>
    <property type="match status" value="1"/>
</dbReference>
<dbReference type="GO" id="GO:0022857">
    <property type="term" value="F:transmembrane transporter activity"/>
    <property type="evidence" value="ECO:0007669"/>
    <property type="project" value="InterPro"/>
</dbReference>
<evidence type="ECO:0000256" key="3">
    <source>
        <dbReference type="ARBA" id="ARBA00022692"/>
    </source>
</evidence>
<feature type="transmembrane region" description="Helical" evidence="7">
    <location>
        <begin position="522"/>
        <end position="546"/>
    </location>
</feature>
<keyword evidence="3 7" id="KW-0812">Transmembrane</keyword>
<accession>A0A0H5C038</accession>
<dbReference type="Proteomes" id="UP000038830">
    <property type="component" value="Unassembled WGS sequence"/>
</dbReference>
<gene>
    <name evidence="9" type="primary">FLU1</name>
    <name evidence="9" type="ORF">BN1211_1162</name>
</gene>
<reference evidence="10" key="1">
    <citation type="journal article" date="2015" name="J. Biotechnol.">
        <title>The structure of the Cyberlindnera jadinii genome and its relation to Candida utilis analyzed by the occurrence of single nucleotide polymorphisms.</title>
        <authorList>
            <person name="Rupp O."/>
            <person name="Brinkrolf K."/>
            <person name="Buerth C."/>
            <person name="Kunigo M."/>
            <person name="Schneider J."/>
            <person name="Jaenicke S."/>
            <person name="Goesmann A."/>
            <person name="Puehler A."/>
            <person name="Jaeger K.-E."/>
            <person name="Ernst J.F."/>
        </authorList>
    </citation>
    <scope>NUCLEOTIDE SEQUENCE [LARGE SCALE GENOMIC DNA]</scope>
    <source>
        <strain evidence="10">ATCC 18201 / CBS 1600 / BCRC 20928 / JCM 3617 / NBRC 0987 / NRRL Y-1542</strain>
    </source>
</reference>
<sequence length="594" mass="64705">MTSSSDHSSTMANSNISTTPKVEHAGDNNSLSPTSSSSHNSSSADSEFAQDPQSLPDAVGDVENQAKRVKTLDEELDHVEASDAVSRELSRVLTAAYTTEEENEHAKTPMPPMGLNKGIPTDFPDPEPYTVSFNGPDDPLHPHNWNMKRKVWICAIIGAMTAAVAMGSSMYSPGILEVSEEFHIGHVTATLGISLYVLGFATGPVVWAPLSELYGRRPVLLISGLGFVCFTFAVATAKDIQTVMLCRAFAGIIGAAPLVVVPAAFADLFGNRTRGKAIAIFSMMVFCMPLLAPVIGAFVVSSYLGWRWTQYLIGIFGSFSLALVAVFFEETHHPIILVNKAKEIKKRTGNWLIHAPHDEFELTVKDIVEKNITRPLIMVATEPILFLISFYNAFIYGILYLLLSAYPIVFAEGYRMTGGTSELPYLGLVVGMMFGGAVCLWAEGAYLKAMDSNGGKIVPEARLISVFYGSVLFPVGLFWFTWTGNYPDKVHWMAPTAAGVFIGFGLITIFNGSINYIIDSYLVFAASALAGNTFFRSGFACAFPLFAVQMFHAMGTNWAGLLLSCVGFALVPVPFLFYKYGKRLRAKSKYAFVL</sequence>
<evidence type="ECO:0000256" key="4">
    <source>
        <dbReference type="ARBA" id="ARBA00022989"/>
    </source>
</evidence>
<dbReference type="Pfam" id="PF07690">
    <property type="entry name" value="MFS_1"/>
    <property type="match status" value="1"/>
</dbReference>